<comment type="subcellular location">
    <subcellularLocation>
        <location evidence="2">Membrane</location>
        <topology evidence="2">Single-pass membrane protein</topology>
    </subcellularLocation>
</comment>
<reference evidence="18" key="1">
    <citation type="journal article" date="2012" name="Proc. Natl. Acad. Sci. U.S.A.">
        <title>Genome sequence of the button mushroom Agaricus bisporus reveals mechanisms governing adaptation to a humic-rich ecological niche.</title>
        <authorList>
            <person name="Morin E."/>
            <person name="Kohler A."/>
            <person name="Baker A.R."/>
            <person name="Foulongne-Oriol M."/>
            <person name="Lombard V."/>
            <person name="Nagy L.G."/>
            <person name="Ohm R.A."/>
            <person name="Patyshakuliyeva A."/>
            <person name="Brun A."/>
            <person name="Aerts A.L."/>
            <person name="Bailey A.M."/>
            <person name="Billette C."/>
            <person name="Coutinho P.M."/>
            <person name="Deakin G."/>
            <person name="Doddapaneni H."/>
            <person name="Floudas D."/>
            <person name="Grimwood J."/>
            <person name="Hilden K."/>
            <person name="Kuees U."/>
            <person name="LaButti K.M."/>
            <person name="Lapidus A."/>
            <person name="Lindquist E.A."/>
            <person name="Lucas S.M."/>
            <person name="Murat C."/>
            <person name="Riley R.W."/>
            <person name="Salamov A.A."/>
            <person name="Schmutz J."/>
            <person name="Subramanian V."/>
            <person name="Woesten H.A.B."/>
            <person name="Xu J."/>
            <person name="Eastwood D.C."/>
            <person name="Foster G.D."/>
            <person name="Sonnenberg A.S."/>
            <person name="Cullen D."/>
            <person name="de Vries R.P."/>
            <person name="Lundell T."/>
            <person name="Hibbett D.S."/>
            <person name="Henrissat B."/>
            <person name="Burton K.S."/>
            <person name="Kerrigan R.W."/>
            <person name="Challen M.P."/>
            <person name="Grigoriev I.V."/>
            <person name="Martin F."/>
        </authorList>
    </citation>
    <scope>NUCLEOTIDE SEQUENCE [LARGE SCALE GENOMIC DNA]</scope>
    <source>
        <strain evidence="18">JB137-S8 / ATCC MYA-4627 / FGSC 10392</strain>
    </source>
</reference>
<dbReference type="GeneID" id="18831609"/>
<comment type="cofactor">
    <cofactor evidence="1 14">
        <name>heme</name>
        <dbReference type="ChEBI" id="CHEBI:30413"/>
    </cofactor>
</comment>
<dbReference type="InParanoid" id="K5XLR2"/>
<dbReference type="KEGG" id="abp:AGABI1DRAFT79784"/>
<dbReference type="GO" id="GO:0016020">
    <property type="term" value="C:membrane"/>
    <property type="evidence" value="ECO:0007669"/>
    <property type="project" value="UniProtKB-SubCell"/>
</dbReference>
<evidence type="ECO:0000256" key="6">
    <source>
        <dbReference type="ARBA" id="ARBA00022692"/>
    </source>
</evidence>
<evidence type="ECO:0000256" key="5">
    <source>
        <dbReference type="ARBA" id="ARBA00022617"/>
    </source>
</evidence>
<dbReference type="GO" id="GO:0020037">
    <property type="term" value="F:heme binding"/>
    <property type="evidence" value="ECO:0007669"/>
    <property type="project" value="InterPro"/>
</dbReference>
<evidence type="ECO:0000256" key="7">
    <source>
        <dbReference type="ARBA" id="ARBA00022723"/>
    </source>
</evidence>
<evidence type="ECO:0000256" key="3">
    <source>
        <dbReference type="ARBA" id="ARBA00005179"/>
    </source>
</evidence>
<dbReference type="SUPFAM" id="SSF48264">
    <property type="entry name" value="Cytochrome P450"/>
    <property type="match status" value="1"/>
</dbReference>
<keyword evidence="11 15" id="KW-0503">Monooxygenase</keyword>
<keyword evidence="9 15" id="KW-0560">Oxidoreductase</keyword>
<comment type="pathway">
    <text evidence="3">Secondary metabolite biosynthesis.</text>
</comment>
<keyword evidence="18" id="KW-1185">Reference proteome</keyword>
<evidence type="ECO:0000256" key="1">
    <source>
        <dbReference type="ARBA" id="ARBA00001971"/>
    </source>
</evidence>
<keyword evidence="7 14" id="KW-0479">Metal-binding</keyword>
<evidence type="ECO:0000313" key="18">
    <source>
        <dbReference type="Proteomes" id="UP000008493"/>
    </source>
</evidence>
<dbReference type="PRINTS" id="PR00463">
    <property type="entry name" value="EP450I"/>
</dbReference>
<accession>K5XLR2</accession>
<dbReference type="OMA" id="WRKERRV"/>
<evidence type="ECO:0000256" key="4">
    <source>
        <dbReference type="ARBA" id="ARBA00010617"/>
    </source>
</evidence>
<dbReference type="CDD" id="cd11065">
    <property type="entry name" value="CYP64-like"/>
    <property type="match status" value="1"/>
</dbReference>
<dbReference type="InterPro" id="IPR050364">
    <property type="entry name" value="Cytochrome_P450_fung"/>
</dbReference>
<keyword evidence="6" id="KW-0812">Transmembrane</keyword>
<comment type="similarity">
    <text evidence="4 15">Belongs to the cytochrome P450 family.</text>
</comment>
<gene>
    <name evidence="17" type="ORF">AGABI1DRAFT_79784</name>
</gene>
<evidence type="ECO:0000256" key="13">
    <source>
        <dbReference type="ARBA" id="ARBA00023180"/>
    </source>
</evidence>
<dbReference type="PROSITE" id="PS00086">
    <property type="entry name" value="CYTOCHROME_P450"/>
    <property type="match status" value="1"/>
</dbReference>
<keyword evidence="5 14" id="KW-0349">Heme</keyword>
<dbReference type="InterPro" id="IPR017972">
    <property type="entry name" value="Cyt_P450_CS"/>
</dbReference>
<evidence type="ECO:0000256" key="2">
    <source>
        <dbReference type="ARBA" id="ARBA00004167"/>
    </source>
</evidence>
<dbReference type="STRING" id="597362.K5XLR2"/>
<dbReference type="EMBL" id="JH971412">
    <property type="protein sequence ID" value="EKM75480.1"/>
    <property type="molecule type" value="Genomic_DNA"/>
</dbReference>
<keyword evidence="16" id="KW-0732">Signal</keyword>
<dbReference type="RefSeq" id="XP_007333832.1">
    <property type="nucleotide sequence ID" value="XM_007333770.1"/>
</dbReference>
<keyword evidence="13" id="KW-0325">Glycoprotein</keyword>
<dbReference type="Proteomes" id="UP000008493">
    <property type="component" value="Unassembled WGS sequence"/>
</dbReference>
<name>K5XLR2_AGABU</name>
<sequence length="506" mass="58039">MMVYWLFSVAASLLCFACLATLRNRYRAVYPPGPKPYPVIGNILDMVTSEPWYLYMKWERLYKSKILSLKVPGTRIYILNSFEDAIELLEKRAGVYSDRPRIPLIEMCGWTFNTGLMSNNDRWRKERRVFQQAFKRESVDRYQPTQYDKVHEMLRQLLNDPADFAAHYKTLSAALVLDIMYGYDVQPKHDRIVQVVERAVQTLIENGTDPSVAALNVFPAIRYLPRWFPGTGFHKVVDECTELTKDMLNIPFEHVLKCMREGDTRESLVRSLLEANVIGEDSAKGIAGTALSAGTDTVLSVLECFFFAMALHPEKQRKAQEEIDRIIGLDRLPTFQDRESLVYVEAIYRETLRWLPPFPMTVPHVAEADDFYKGFFIPKGSIIYPNAWAMTHDKERYEDPDSFVPERFLTADGKLDDNSRIMAFGFGRRLCPGQHLASSTVWLTIATVLATLDLGLPYNLDGDPIKFQQIYTKADSLHLRPYNCCITPRSPAARKLIEGTEYTAGY</sequence>
<evidence type="ECO:0000256" key="9">
    <source>
        <dbReference type="ARBA" id="ARBA00023002"/>
    </source>
</evidence>
<dbReference type="PANTHER" id="PTHR46300:SF2">
    <property type="entry name" value="CYTOCHROME P450 MONOOXYGENASE ALNH-RELATED"/>
    <property type="match status" value="1"/>
</dbReference>
<evidence type="ECO:0008006" key="19">
    <source>
        <dbReference type="Google" id="ProtNLM"/>
    </source>
</evidence>
<evidence type="ECO:0000256" key="10">
    <source>
        <dbReference type="ARBA" id="ARBA00023004"/>
    </source>
</evidence>
<dbReference type="PANTHER" id="PTHR46300">
    <property type="entry name" value="P450, PUTATIVE (EUROFUNG)-RELATED-RELATED"/>
    <property type="match status" value="1"/>
</dbReference>
<evidence type="ECO:0000256" key="16">
    <source>
        <dbReference type="SAM" id="SignalP"/>
    </source>
</evidence>
<keyword evidence="10 14" id="KW-0408">Iron</keyword>
<dbReference type="eggNOG" id="KOG0156">
    <property type="taxonomic scope" value="Eukaryota"/>
</dbReference>
<dbReference type="InterPro" id="IPR036396">
    <property type="entry name" value="Cyt_P450_sf"/>
</dbReference>
<dbReference type="AlphaFoldDB" id="K5XLR2"/>
<evidence type="ECO:0000256" key="11">
    <source>
        <dbReference type="ARBA" id="ARBA00023033"/>
    </source>
</evidence>
<evidence type="ECO:0000313" key="17">
    <source>
        <dbReference type="EMBL" id="EKM75480.1"/>
    </source>
</evidence>
<evidence type="ECO:0000256" key="12">
    <source>
        <dbReference type="ARBA" id="ARBA00023136"/>
    </source>
</evidence>
<dbReference type="GO" id="GO:0005506">
    <property type="term" value="F:iron ion binding"/>
    <property type="evidence" value="ECO:0007669"/>
    <property type="project" value="InterPro"/>
</dbReference>
<evidence type="ECO:0000256" key="14">
    <source>
        <dbReference type="PIRSR" id="PIRSR602401-1"/>
    </source>
</evidence>
<dbReference type="HOGENOM" id="CLU_001570_2_3_1"/>
<dbReference type="Pfam" id="PF00067">
    <property type="entry name" value="p450"/>
    <property type="match status" value="1"/>
</dbReference>
<evidence type="ECO:0000256" key="8">
    <source>
        <dbReference type="ARBA" id="ARBA00022989"/>
    </source>
</evidence>
<dbReference type="Gene3D" id="1.10.630.10">
    <property type="entry name" value="Cytochrome P450"/>
    <property type="match status" value="1"/>
</dbReference>
<keyword evidence="12" id="KW-0472">Membrane</keyword>
<dbReference type="GO" id="GO:0004497">
    <property type="term" value="F:monooxygenase activity"/>
    <property type="evidence" value="ECO:0007669"/>
    <property type="project" value="UniProtKB-KW"/>
</dbReference>
<protein>
    <recommendedName>
        <fullName evidence="19">Cytochrome P450</fullName>
    </recommendedName>
</protein>
<feature type="signal peptide" evidence="16">
    <location>
        <begin position="1"/>
        <end position="20"/>
    </location>
</feature>
<dbReference type="InterPro" id="IPR001128">
    <property type="entry name" value="Cyt_P450"/>
</dbReference>
<evidence type="ECO:0000256" key="15">
    <source>
        <dbReference type="RuleBase" id="RU000461"/>
    </source>
</evidence>
<feature type="binding site" description="axial binding residue" evidence="14">
    <location>
        <position position="431"/>
    </location>
    <ligand>
        <name>heme</name>
        <dbReference type="ChEBI" id="CHEBI:30413"/>
    </ligand>
    <ligandPart>
        <name>Fe</name>
        <dbReference type="ChEBI" id="CHEBI:18248"/>
    </ligandPart>
</feature>
<organism evidence="17 18">
    <name type="scientific">Agaricus bisporus var. burnettii (strain JB137-S8 / ATCC MYA-4627 / FGSC 10392)</name>
    <name type="common">White button mushroom</name>
    <dbReference type="NCBI Taxonomy" id="597362"/>
    <lineage>
        <taxon>Eukaryota</taxon>
        <taxon>Fungi</taxon>
        <taxon>Dikarya</taxon>
        <taxon>Basidiomycota</taxon>
        <taxon>Agaricomycotina</taxon>
        <taxon>Agaricomycetes</taxon>
        <taxon>Agaricomycetidae</taxon>
        <taxon>Agaricales</taxon>
        <taxon>Agaricineae</taxon>
        <taxon>Agaricaceae</taxon>
        <taxon>Agaricus</taxon>
    </lineage>
</organism>
<proteinExistence type="inferred from homology"/>
<feature type="chain" id="PRO_5003886397" description="Cytochrome P450" evidence="16">
    <location>
        <begin position="21"/>
        <end position="506"/>
    </location>
</feature>
<keyword evidence="8" id="KW-1133">Transmembrane helix</keyword>
<dbReference type="InterPro" id="IPR002401">
    <property type="entry name" value="Cyt_P450_E_grp-I"/>
</dbReference>
<dbReference type="PRINTS" id="PR00385">
    <property type="entry name" value="P450"/>
</dbReference>
<dbReference type="GO" id="GO:0016705">
    <property type="term" value="F:oxidoreductase activity, acting on paired donors, with incorporation or reduction of molecular oxygen"/>
    <property type="evidence" value="ECO:0007669"/>
    <property type="project" value="InterPro"/>
</dbReference>
<dbReference type="OrthoDB" id="2789670at2759"/>